<feature type="transmembrane region" description="Helical" evidence="9">
    <location>
        <begin position="35"/>
        <end position="56"/>
    </location>
</feature>
<dbReference type="SUPFAM" id="SSF103473">
    <property type="entry name" value="MFS general substrate transporter"/>
    <property type="match status" value="1"/>
</dbReference>
<feature type="transmembrane region" description="Helical" evidence="9">
    <location>
        <begin position="509"/>
        <end position="528"/>
    </location>
</feature>
<evidence type="ECO:0000313" key="10">
    <source>
        <dbReference type="EMBL" id="MFH6767918.1"/>
    </source>
</evidence>
<feature type="transmembrane region" description="Helical" evidence="9">
    <location>
        <begin position="548"/>
        <end position="573"/>
    </location>
</feature>
<dbReference type="InterPro" id="IPR050171">
    <property type="entry name" value="MFS_Transporters"/>
</dbReference>
<dbReference type="Pfam" id="PF00854">
    <property type="entry name" value="PTR2"/>
    <property type="match status" value="2"/>
</dbReference>
<dbReference type="PANTHER" id="PTHR23517">
    <property type="entry name" value="RESISTANCE PROTEIN MDTM, PUTATIVE-RELATED-RELATED"/>
    <property type="match status" value="1"/>
</dbReference>
<evidence type="ECO:0000256" key="5">
    <source>
        <dbReference type="ARBA" id="ARBA00022856"/>
    </source>
</evidence>
<feature type="transmembrane region" description="Helical" evidence="9">
    <location>
        <begin position="414"/>
        <end position="433"/>
    </location>
</feature>
<feature type="transmembrane region" description="Helical" evidence="9">
    <location>
        <begin position="89"/>
        <end position="107"/>
    </location>
</feature>
<keyword evidence="5" id="KW-0571">Peptide transport</keyword>
<reference evidence="10 11" key="1">
    <citation type="submission" date="2024-02" db="EMBL/GenBank/DDBJ databases">
        <title>A Gaetbulibacter species isolated from tidal flats and genomic insights of their niches.</title>
        <authorList>
            <person name="Ye Y."/>
        </authorList>
    </citation>
    <scope>NUCLEOTIDE SEQUENCE [LARGE SCALE GENOMIC DNA]</scope>
    <source>
        <strain evidence="10 11">KEM-8</strain>
    </source>
</reference>
<comment type="subcellular location">
    <subcellularLocation>
        <location evidence="1">Cell membrane</location>
        <topology evidence="1">Multi-pass membrane protein</topology>
    </subcellularLocation>
    <subcellularLocation>
        <location evidence="8">Membrane</location>
        <topology evidence="8">Multi-pass membrane protein</topology>
    </subcellularLocation>
</comment>
<accession>A0ABW7MNG7</accession>
<comment type="caution">
    <text evidence="10">The sequence shown here is derived from an EMBL/GenBank/DDBJ whole genome shotgun (WGS) entry which is preliminary data.</text>
</comment>
<feature type="transmembrane region" description="Helical" evidence="9">
    <location>
        <begin position="113"/>
        <end position="129"/>
    </location>
</feature>
<dbReference type="RefSeq" id="WP_395437197.1">
    <property type="nucleotide sequence ID" value="NZ_JBAWKC010000001.1"/>
</dbReference>
<feature type="transmembrane region" description="Helical" evidence="9">
    <location>
        <begin position="478"/>
        <end position="497"/>
    </location>
</feature>
<name>A0ABW7MNG7_9FLAO</name>
<keyword evidence="5" id="KW-0653">Protein transport</keyword>
<dbReference type="CDD" id="cd17346">
    <property type="entry name" value="MFS_DtpA_like"/>
    <property type="match status" value="1"/>
</dbReference>
<dbReference type="Proteomes" id="UP001610104">
    <property type="component" value="Unassembled WGS sequence"/>
</dbReference>
<feature type="transmembrane region" description="Helical" evidence="9">
    <location>
        <begin position="180"/>
        <end position="200"/>
    </location>
</feature>
<evidence type="ECO:0000256" key="8">
    <source>
        <dbReference type="RuleBase" id="RU003755"/>
    </source>
</evidence>
<dbReference type="EMBL" id="JBAWKC010000001">
    <property type="protein sequence ID" value="MFH6767918.1"/>
    <property type="molecule type" value="Genomic_DNA"/>
</dbReference>
<evidence type="ECO:0000256" key="9">
    <source>
        <dbReference type="SAM" id="Phobius"/>
    </source>
</evidence>
<proteinExistence type="inferred from homology"/>
<keyword evidence="11" id="KW-1185">Reference proteome</keyword>
<dbReference type="InterPro" id="IPR005279">
    <property type="entry name" value="Dipep/tripep_permease"/>
</dbReference>
<evidence type="ECO:0000256" key="4">
    <source>
        <dbReference type="ARBA" id="ARBA00022692"/>
    </source>
</evidence>
<feature type="transmembrane region" description="Helical" evidence="9">
    <location>
        <begin position="381"/>
        <end position="402"/>
    </location>
</feature>
<dbReference type="PANTHER" id="PTHR23517:SF15">
    <property type="entry name" value="PROTON-DEPENDENT OLIGOPEPTIDE FAMILY TRANSPORT PROTEIN"/>
    <property type="match status" value="1"/>
</dbReference>
<gene>
    <name evidence="10" type="ORF">V8G56_04145</name>
</gene>
<organism evidence="10 11">
    <name type="scientific">Gaetbulibacter aquiaggeris</name>
    <dbReference type="NCBI Taxonomy" id="1735373"/>
    <lineage>
        <taxon>Bacteria</taxon>
        <taxon>Pseudomonadati</taxon>
        <taxon>Bacteroidota</taxon>
        <taxon>Flavobacteriia</taxon>
        <taxon>Flavobacteriales</taxon>
        <taxon>Flavobacteriaceae</taxon>
        <taxon>Gaetbulibacter</taxon>
    </lineage>
</organism>
<dbReference type="InterPro" id="IPR036259">
    <property type="entry name" value="MFS_trans_sf"/>
</dbReference>
<comment type="similarity">
    <text evidence="8">Belongs to the major facilitator superfamily. Proton-dependent oligopeptide transporter (POT/PTR) (TC 2.A.17) family.</text>
</comment>
<feature type="transmembrane region" description="Helical" evidence="9">
    <location>
        <begin position="342"/>
        <end position="369"/>
    </location>
</feature>
<feature type="transmembrane region" description="Helical" evidence="9">
    <location>
        <begin position="234"/>
        <end position="252"/>
    </location>
</feature>
<evidence type="ECO:0000256" key="7">
    <source>
        <dbReference type="ARBA" id="ARBA00023136"/>
    </source>
</evidence>
<feature type="transmembrane region" description="Helical" evidence="9">
    <location>
        <begin position="272"/>
        <end position="292"/>
    </location>
</feature>
<feature type="transmembrane region" description="Helical" evidence="9">
    <location>
        <begin position="150"/>
        <end position="174"/>
    </location>
</feature>
<keyword evidence="3" id="KW-1003">Cell membrane</keyword>
<keyword evidence="7 9" id="KW-0472">Membrane</keyword>
<keyword evidence="4 8" id="KW-0812">Transmembrane</keyword>
<dbReference type="InterPro" id="IPR018456">
    <property type="entry name" value="PTR2_symporter_CS"/>
</dbReference>
<feature type="transmembrane region" description="Helical" evidence="9">
    <location>
        <begin position="445"/>
        <end position="466"/>
    </location>
</feature>
<evidence type="ECO:0000256" key="2">
    <source>
        <dbReference type="ARBA" id="ARBA00022448"/>
    </source>
</evidence>
<sequence length="581" mass="64586">MSTTNNEFFKTNVIGHPAGLFVLFFTEMWERFSYYGMRALLVLFLTTAIMNGGWGWSNENALALYGTYTSMVYLTPILGGFIADRYIGYRWAVVIGAIIMAIGTLSMALIEPFYIYSGLTLLIVGNGFFKPNMTSIISHMYKEHPEKKDGAFTIFYMGVNAGAFLGIMLCGYIGEKVGWNWGFGLAGIFMLLGMLQFYFAQNIFGDVGKKPVKAVVSDIKTEVKSEDKLNPFTSLDLIIIVIISVAGLVWILNDPYSKVSGNSLLDFSMGSIDGSNFTIMTALLLLVFLIVSRIMRYTTVVKDRMIAVVIFAFFTIFFWAAFEQAGGSMTIFAKDYTNRALVGNYALMFNIFNTLLTVIPLGIITWVLFKLFQQTFAKYALSNIFLGTSFLIIWGIVIWMLMNEYSKTETEVAASWFGILNSFFIIAFAPLFSKIWESKYNPSGAFKYAWGLILLGIGFGTLAYGANSIIPGETVIKVSMVWLILAYLFHTLGELCLSPVGLSYVSKLVPGRMIAFMFGVWYLAIAIGNKTAGSMGGMIDQITAEYSLTTFFLIFTLIPIGGGVILMVLNPVIKKLMHGVR</sequence>
<dbReference type="Gene3D" id="1.20.1250.20">
    <property type="entry name" value="MFS general substrate transporter like domains"/>
    <property type="match status" value="2"/>
</dbReference>
<dbReference type="PROSITE" id="PS01022">
    <property type="entry name" value="PTR2_1"/>
    <property type="match status" value="1"/>
</dbReference>
<keyword evidence="6 9" id="KW-1133">Transmembrane helix</keyword>
<dbReference type="InterPro" id="IPR000109">
    <property type="entry name" value="POT_fam"/>
</dbReference>
<evidence type="ECO:0000256" key="6">
    <source>
        <dbReference type="ARBA" id="ARBA00022989"/>
    </source>
</evidence>
<protein>
    <submittedName>
        <fullName evidence="10">Peptide MFS transporter</fullName>
    </submittedName>
</protein>
<evidence type="ECO:0000256" key="1">
    <source>
        <dbReference type="ARBA" id="ARBA00004651"/>
    </source>
</evidence>
<dbReference type="PROSITE" id="PS01023">
    <property type="entry name" value="PTR2_2"/>
    <property type="match status" value="1"/>
</dbReference>
<feature type="transmembrane region" description="Helical" evidence="9">
    <location>
        <begin position="62"/>
        <end position="82"/>
    </location>
</feature>
<dbReference type="NCBIfam" id="TIGR00924">
    <property type="entry name" value="yjdL_sub1_fam"/>
    <property type="match status" value="1"/>
</dbReference>
<keyword evidence="2 8" id="KW-0813">Transport</keyword>
<evidence type="ECO:0000313" key="11">
    <source>
        <dbReference type="Proteomes" id="UP001610104"/>
    </source>
</evidence>
<feature type="transmembrane region" description="Helical" evidence="9">
    <location>
        <begin position="304"/>
        <end position="322"/>
    </location>
</feature>
<evidence type="ECO:0000256" key="3">
    <source>
        <dbReference type="ARBA" id="ARBA00022475"/>
    </source>
</evidence>